<name>A0AA39WXY5_9PEZI</name>
<feature type="compositionally biased region" description="Polar residues" evidence="1">
    <location>
        <begin position="127"/>
        <end position="138"/>
    </location>
</feature>
<reference evidence="2" key="1">
    <citation type="submission" date="2023-06" db="EMBL/GenBank/DDBJ databases">
        <title>Genome-scale phylogeny and comparative genomics of the fungal order Sordariales.</title>
        <authorList>
            <consortium name="Lawrence Berkeley National Laboratory"/>
            <person name="Hensen N."/>
            <person name="Bonometti L."/>
            <person name="Westerberg I."/>
            <person name="Brannstrom I.O."/>
            <person name="Guillou S."/>
            <person name="Cros-Aarteil S."/>
            <person name="Calhoun S."/>
            <person name="Haridas S."/>
            <person name="Kuo A."/>
            <person name="Mondo S."/>
            <person name="Pangilinan J."/>
            <person name="Riley R."/>
            <person name="Labutti K."/>
            <person name="Andreopoulos B."/>
            <person name="Lipzen A."/>
            <person name="Chen C."/>
            <person name="Yanf M."/>
            <person name="Daum C."/>
            <person name="Ng V."/>
            <person name="Clum A."/>
            <person name="Steindorff A."/>
            <person name="Ohm R."/>
            <person name="Martin F."/>
            <person name="Silar P."/>
            <person name="Natvig D."/>
            <person name="Lalanne C."/>
            <person name="Gautier V."/>
            <person name="Ament-Velasquez S.L."/>
            <person name="Kruys A."/>
            <person name="Hutchinson M.I."/>
            <person name="Powell A.J."/>
            <person name="Barry K."/>
            <person name="Miller A.N."/>
            <person name="Grigoriev I.V."/>
            <person name="Debuchy R."/>
            <person name="Gladieux P."/>
            <person name="Thoren M.H."/>
            <person name="Johannesson H."/>
        </authorList>
    </citation>
    <scope>NUCLEOTIDE SEQUENCE</scope>
    <source>
        <strain evidence="2">CBS 606.72</strain>
    </source>
</reference>
<evidence type="ECO:0000256" key="1">
    <source>
        <dbReference type="SAM" id="MobiDB-lite"/>
    </source>
</evidence>
<protein>
    <submittedName>
        <fullName evidence="2">Uncharacterized protein</fullName>
    </submittedName>
</protein>
<feature type="compositionally biased region" description="Polar residues" evidence="1">
    <location>
        <begin position="261"/>
        <end position="273"/>
    </location>
</feature>
<evidence type="ECO:0000313" key="3">
    <source>
        <dbReference type="Proteomes" id="UP001175000"/>
    </source>
</evidence>
<dbReference type="EMBL" id="JAULSU010000003">
    <property type="protein sequence ID" value="KAK0623427.1"/>
    <property type="molecule type" value="Genomic_DNA"/>
</dbReference>
<gene>
    <name evidence="2" type="ORF">B0T14DRAFT_564787</name>
</gene>
<feature type="compositionally biased region" description="Basic and acidic residues" evidence="1">
    <location>
        <begin position="243"/>
        <end position="258"/>
    </location>
</feature>
<feature type="region of interest" description="Disordered" evidence="1">
    <location>
        <begin position="172"/>
        <end position="306"/>
    </location>
</feature>
<feature type="region of interest" description="Disordered" evidence="1">
    <location>
        <begin position="69"/>
        <end position="146"/>
    </location>
</feature>
<proteinExistence type="predicted"/>
<keyword evidence="3" id="KW-1185">Reference proteome</keyword>
<dbReference type="AlphaFoldDB" id="A0AA39WXY5"/>
<comment type="caution">
    <text evidence="2">The sequence shown here is derived from an EMBL/GenBank/DDBJ whole genome shotgun (WGS) entry which is preliminary data.</text>
</comment>
<accession>A0AA39WXY5</accession>
<dbReference type="Proteomes" id="UP001175000">
    <property type="component" value="Unassembled WGS sequence"/>
</dbReference>
<organism evidence="2 3">
    <name type="scientific">Immersiella caudata</name>
    <dbReference type="NCBI Taxonomy" id="314043"/>
    <lineage>
        <taxon>Eukaryota</taxon>
        <taxon>Fungi</taxon>
        <taxon>Dikarya</taxon>
        <taxon>Ascomycota</taxon>
        <taxon>Pezizomycotina</taxon>
        <taxon>Sordariomycetes</taxon>
        <taxon>Sordariomycetidae</taxon>
        <taxon>Sordariales</taxon>
        <taxon>Lasiosphaeriaceae</taxon>
        <taxon>Immersiella</taxon>
    </lineage>
</organism>
<feature type="compositionally biased region" description="Polar residues" evidence="1">
    <location>
        <begin position="89"/>
        <end position="100"/>
    </location>
</feature>
<sequence>MSETSRVTEAVRKMRHQEGWAKPGANVVVESEMGEAEARRSARQVTEAIRNLRRGGEQANLHFEMKTEGEAGGDTLSQSDMSDLYGGLSHQQLDPNYYRSQDQHRGLYDLGPSDESISTPKNKRSPGASTAGSSTDKTLSPGLRRVKVVKHVPSTGNLESVIEVDVAAESQNVPKVRVSSPPSWLKEPTHTPGSIEGKLRRVTSREGPLTPSQAGIDAVLGHQDNPSHPNVPPGGRRQSQQVRKAESHAHLRPSEIKQAKSRGSQYQDATTKTAEGDPANARRVSTGSAMPGRDFTSATTGTRQRRYSWRQGVGGLAAGTQQSEVDMSPKSVSEIRMDRTTAETVEDSQCEDEDDIGIQGLTIVLHLKGKDDLVISTDLTRNGLSL</sequence>
<evidence type="ECO:0000313" key="2">
    <source>
        <dbReference type="EMBL" id="KAK0623427.1"/>
    </source>
</evidence>